<dbReference type="InterPro" id="IPR013958">
    <property type="entry name" value="DASH_Dad1"/>
</dbReference>
<feature type="compositionally biased region" description="Polar residues" evidence="1">
    <location>
        <begin position="1"/>
        <end position="13"/>
    </location>
</feature>
<proteinExistence type="predicted"/>
<sequence length="129" mass="14432">MASSQNTKDTLAKSSSSSTSDFQVRKDQLIQEAQAGIEQLHSNLTCLNNNLQTMGDIGNQFNVSSHLWISFQNAISEDTNDEPEMHSNNSLFLAEFNSSIVEEKEPEEDEKREEESQFEHAGMDSSSEV</sequence>
<dbReference type="EMBL" id="LN732068">
    <property type="protein sequence ID" value="CEP15327.1"/>
    <property type="molecule type" value="Genomic_DNA"/>
</dbReference>
<dbReference type="Proteomes" id="UP000054107">
    <property type="component" value="Unassembled WGS sequence"/>
</dbReference>
<reference evidence="2 3" key="1">
    <citation type="submission" date="2014-09" db="EMBL/GenBank/DDBJ databases">
        <authorList>
            <person name="Ellenberger Sabrina"/>
        </authorList>
    </citation>
    <scope>NUCLEOTIDE SEQUENCE [LARGE SCALE GENOMIC DNA]</scope>
    <source>
        <strain evidence="2 3">CBS 412.66</strain>
    </source>
</reference>
<accession>A0A0B7NIX8</accession>
<feature type="region of interest" description="Disordered" evidence="1">
    <location>
        <begin position="97"/>
        <end position="129"/>
    </location>
</feature>
<gene>
    <name evidence="2" type="primary">PARPA_09534.1 scaffold 36791</name>
</gene>
<dbReference type="GO" id="GO:0042729">
    <property type="term" value="C:DASH complex"/>
    <property type="evidence" value="ECO:0007669"/>
    <property type="project" value="InterPro"/>
</dbReference>
<dbReference type="GO" id="GO:0072686">
    <property type="term" value="C:mitotic spindle"/>
    <property type="evidence" value="ECO:0007669"/>
    <property type="project" value="InterPro"/>
</dbReference>
<feature type="region of interest" description="Disordered" evidence="1">
    <location>
        <begin position="1"/>
        <end position="23"/>
    </location>
</feature>
<dbReference type="OrthoDB" id="2247178at2759"/>
<name>A0A0B7NIX8_9FUNG</name>
<keyword evidence="3" id="KW-1185">Reference proteome</keyword>
<evidence type="ECO:0000313" key="2">
    <source>
        <dbReference type="EMBL" id="CEP15327.1"/>
    </source>
</evidence>
<dbReference type="AlphaFoldDB" id="A0A0B7NIX8"/>
<evidence type="ECO:0000313" key="3">
    <source>
        <dbReference type="Proteomes" id="UP000054107"/>
    </source>
</evidence>
<organism evidence="2 3">
    <name type="scientific">Parasitella parasitica</name>
    <dbReference type="NCBI Taxonomy" id="35722"/>
    <lineage>
        <taxon>Eukaryota</taxon>
        <taxon>Fungi</taxon>
        <taxon>Fungi incertae sedis</taxon>
        <taxon>Mucoromycota</taxon>
        <taxon>Mucoromycotina</taxon>
        <taxon>Mucoromycetes</taxon>
        <taxon>Mucorales</taxon>
        <taxon>Mucorineae</taxon>
        <taxon>Mucoraceae</taxon>
        <taxon>Parasitella</taxon>
    </lineage>
</organism>
<protein>
    <submittedName>
        <fullName evidence="2">Uncharacterized protein</fullName>
    </submittedName>
</protein>
<evidence type="ECO:0000256" key="1">
    <source>
        <dbReference type="SAM" id="MobiDB-lite"/>
    </source>
</evidence>
<feature type="compositionally biased region" description="Basic and acidic residues" evidence="1">
    <location>
        <begin position="113"/>
        <end position="122"/>
    </location>
</feature>
<dbReference type="Pfam" id="PF08649">
    <property type="entry name" value="DASH_Dad1"/>
    <property type="match status" value="1"/>
</dbReference>